<sequence length="117" mass="13543">MGLISSSRQDSFRRTEAIGQDEAESLLMRFITGYIKTLHLRDEKHQHVWITFHVLKEQAERRWHRVNLMGIKSPSPEGGPATLGFEGQLSRSRSGARLIEACGPRTQRDLLRFMMHR</sequence>
<evidence type="ECO:0000313" key="1">
    <source>
        <dbReference type="EMBL" id="ROL48378.1"/>
    </source>
</evidence>
<dbReference type="EMBL" id="RJVU01030786">
    <property type="protein sequence ID" value="ROL48378.1"/>
    <property type="molecule type" value="Genomic_DNA"/>
</dbReference>
<dbReference type="AlphaFoldDB" id="A0A3N0YRR8"/>
<keyword evidence="2" id="KW-1185">Reference proteome</keyword>
<protein>
    <submittedName>
        <fullName evidence="1">Uncharacterized protein</fullName>
    </submittedName>
</protein>
<evidence type="ECO:0000313" key="2">
    <source>
        <dbReference type="Proteomes" id="UP000281406"/>
    </source>
</evidence>
<gene>
    <name evidence="1" type="ORF">DPX16_4204</name>
</gene>
<name>A0A3N0YRR8_ANAGA</name>
<dbReference type="Proteomes" id="UP000281406">
    <property type="component" value="Unassembled WGS sequence"/>
</dbReference>
<organism evidence="1 2">
    <name type="scientific">Anabarilius grahami</name>
    <name type="common">Kanglang fish</name>
    <name type="synonym">Barilius grahami</name>
    <dbReference type="NCBI Taxonomy" id="495550"/>
    <lineage>
        <taxon>Eukaryota</taxon>
        <taxon>Metazoa</taxon>
        <taxon>Chordata</taxon>
        <taxon>Craniata</taxon>
        <taxon>Vertebrata</taxon>
        <taxon>Euteleostomi</taxon>
        <taxon>Actinopterygii</taxon>
        <taxon>Neopterygii</taxon>
        <taxon>Teleostei</taxon>
        <taxon>Ostariophysi</taxon>
        <taxon>Cypriniformes</taxon>
        <taxon>Xenocyprididae</taxon>
        <taxon>Xenocypridinae</taxon>
        <taxon>Xenocypridinae incertae sedis</taxon>
        <taxon>Anabarilius</taxon>
    </lineage>
</organism>
<comment type="caution">
    <text evidence="1">The sequence shown here is derived from an EMBL/GenBank/DDBJ whole genome shotgun (WGS) entry which is preliminary data.</text>
</comment>
<proteinExistence type="predicted"/>
<accession>A0A3N0YRR8</accession>
<reference evidence="1 2" key="1">
    <citation type="submission" date="2018-10" db="EMBL/GenBank/DDBJ databases">
        <title>Genome assembly for a Yunnan-Guizhou Plateau 3E fish, Anabarilius grahami (Regan), and its evolutionary and genetic applications.</title>
        <authorList>
            <person name="Jiang W."/>
        </authorList>
    </citation>
    <scope>NUCLEOTIDE SEQUENCE [LARGE SCALE GENOMIC DNA]</scope>
    <source>
        <strain evidence="1">AG-KIZ</strain>
        <tissue evidence="1">Muscle</tissue>
    </source>
</reference>